<dbReference type="InParanoid" id="G9EIL5"/>
<accession>G9EIL5</accession>
<dbReference type="AlphaFoldDB" id="G9EIL5"/>
<dbReference type="Proteomes" id="UP000002770">
    <property type="component" value="Unassembled WGS sequence"/>
</dbReference>
<reference evidence="1 2" key="1">
    <citation type="journal article" date="2011" name="BMC Genomics">
        <title>Insight into cross-talk between intra-amoebal pathogens.</title>
        <authorList>
            <person name="Gimenez G."/>
            <person name="Bertelli C."/>
            <person name="Moliner C."/>
            <person name="Robert C."/>
            <person name="Raoult D."/>
            <person name="Fournier P.E."/>
            <person name="Greub G."/>
        </authorList>
    </citation>
    <scope>NUCLEOTIDE SEQUENCE [LARGE SCALE GENOMIC DNA]</scope>
    <source>
        <strain evidence="1 2">LLAP12</strain>
    </source>
</reference>
<dbReference type="HOGENOM" id="CLU_3169666_0_0_6"/>
<dbReference type="STRING" id="658187.LDG_5020"/>
<keyword evidence="2" id="KW-1185">Reference proteome</keyword>
<gene>
    <name evidence="1" type="ORF">LDG_5020</name>
</gene>
<organism evidence="1 2">
    <name type="scientific">Legionella drancourtii LLAP12</name>
    <dbReference type="NCBI Taxonomy" id="658187"/>
    <lineage>
        <taxon>Bacteria</taxon>
        <taxon>Pseudomonadati</taxon>
        <taxon>Pseudomonadota</taxon>
        <taxon>Gammaproteobacteria</taxon>
        <taxon>Legionellales</taxon>
        <taxon>Legionellaceae</taxon>
        <taxon>Legionella</taxon>
    </lineage>
</organism>
<proteinExistence type="predicted"/>
<sequence length="47" mass="5320">MIKIERKILRFASRTHLGFGLFASAAYKNKPTASENSFDFFGNLAPR</sequence>
<name>G9EIL5_9GAMM</name>
<protein>
    <submittedName>
        <fullName evidence="1">Uncharacterized protein</fullName>
    </submittedName>
</protein>
<dbReference type="EMBL" id="JH413793">
    <property type="protein sequence ID" value="EHL32783.1"/>
    <property type="molecule type" value="Genomic_DNA"/>
</dbReference>
<evidence type="ECO:0000313" key="1">
    <source>
        <dbReference type="EMBL" id="EHL32783.1"/>
    </source>
</evidence>
<evidence type="ECO:0000313" key="2">
    <source>
        <dbReference type="Proteomes" id="UP000002770"/>
    </source>
</evidence>